<dbReference type="PANTHER" id="PTHR44942">
    <property type="entry name" value="METHYLTRANSF_11 DOMAIN-CONTAINING PROTEIN"/>
    <property type="match status" value="1"/>
</dbReference>
<dbReference type="InterPro" id="IPR051052">
    <property type="entry name" value="Diverse_substrate_MTase"/>
</dbReference>
<dbReference type="EMBL" id="JACHJO010000011">
    <property type="protein sequence ID" value="MBB6121661.1"/>
    <property type="molecule type" value="Genomic_DNA"/>
</dbReference>
<comment type="caution">
    <text evidence="4">The sequence shown here is derived from an EMBL/GenBank/DDBJ whole genome shotgun (WGS) entry which is preliminary data.</text>
</comment>
<dbReference type="Gene3D" id="3.40.50.150">
    <property type="entry name" value="Vaccinia Virus protein VP39"/>
    <property type="match status" value="1"/>
</dbReference>
<dbReference type="InterPro" id="IPR029063">
    <property type="entry name" value="SAM-dependent_MTases_sf"/>
</dbReference>
<dbReference type="GO" id="GO:0032259">
    <property type="term" value="P:methylation"/>
    <property type="evidence" value="ECO:0007669"/>
    <property type="project" value="UniProtKB-KW"/>
</dbReference>
<dbReference type="CDD" id="cd02440">
    <property type="entry name" value="AdoMet_MTases"/>
    <property type="match status" value="1"/>
</dbReference>
<evidence type="ECO:0000313" key="4">
    <source>
        <dbReference type="EMBL" id="MBB6121661.1"/>
    </source>
</evidence>
<evidence type="ECO:0000256" key="2">
    <source>
        <dbReference type="ARBA" id="ARBA00022679"/>
    </source>
</evidence>
<dbReference type="GO" id="GO:0008168">
    <property type="term" value="F:methyltransferase activity"/>
    <property type="evidence" value="ECO:0007669"/>
    <property type="project" value="UniProtKB-KW"/>
</dbReference>
<name>A0A841IZW5_9ACTN</name>
<accession>A0A841IZW5</accession>
<dbReference type="SUPFAM" id="SSF53335">
    <property type="entry name" value="S-adenosyl-L-methionine-dependent methyltransferases"/>
    <property type="match status" value="1"/>
</dbReference>
<dbReference type="Pfam" id="PF13649">
    <property type="entry name" value="Methyltransf_25"/>
    <property type="match status" value="1"/>
</dbReference>
<evidence type="ECO:0000313" key="5">
    <source>
        <dbReference type="Proteomes" id="UP000536604"/>
    </source>
</evidence>
<dbReference type="InterPro" id="IPR041698">
    <property type="entry name" value="Methyltransf_25"/>
</dbReference>
<organism evidence="4 5">
    <name type="scientific">Nocardiopsis algeriensis</name>
    <dbReference type="NCBI Taxonomy" id="1478215"/>
    <lineage>
        <taxon>Bacteria</taxon>
        <taxon>Bacillati</taxon>
        <taxon>Actinomycetota</taxon>
        <taxon>Actinomycetes</taxon>
        <taxon>Streptosporangiales</taxon>
        <taxon>Nocardiopsidaceae</taxon>
        <taxon>Nocardiopsis</taxon>
    </lineage>
</organism>
<dbReference type="PANTHER" id="PTHR44942:SF4">
    <property type="entry name" value="METHYLTRANSFERASE TYPE 11 DOMAIN-CONTAINING PROTEIN"/>
    <property type="match status" value="1"/>
</dbReference>
<keyword evidence="1 4" id="KW-0489">Methyltransferase</keyword>
<evidence type="ECO:0000259" key="3">
    <source>
        <dbReference type="Pfam" id="PF13649"/>
    </source>
</evidence>
<protein>
    <submittedName>
        <fullName evidence="4">SAM-dependent methyltransferase</fullName>
    </submittedName>
</protein>
<dbReference type="Proteomes" id="UP000536604">
    <property type="component" value="Unassembled WGS sequence"/>
</dbReference>
<gene>
    <name evidence="4" type="ORF">FHS13_003635</name>
</gene>
<dbReference type="AlphaFoldDB" id="A0A841IZW5"/>
<sequence length="255" mass="28189">MSVQQKFDGLSDDYDRYRPRYPSGLLRAVADELAPFDEVTAVDTGAGTGIALEGMIPALGGSARHLAVDVSQGMVDRGREKFPEVRWAVGPAEEFLENLREPVQLIVAAQAYQWMDRARYADAALAALVPGGVLAVLQNNRDFSASAFLDAYEELLEKHSPGYSRHYRDFDIEAELGAVFRPSGGRVRTAVERWTRSMGVDDFVRMSSSSTQVQRAVAREGDAFLRRVRSLCEEYAQDGAVGLPYRSELFLCVKG</sequence>
<feature type="domain" description="Methyltransferase" evidence="3">
    <location>
        <begin position="42"/>
        <end position="132"/>
    </location>
</feature>
<keyword evidence="2 4" id="KW-0808">Transferase</keyword>
<proteinExistence type="predicted"/>
<keyword evidence="5" id="KW-1185">Reference proteome</keyword>
<evidence type="ECO:0000256" key="1">
    <source>
        <dbReference type="ARBA" id="ARBA00022603"/>
    </source>
</evidence>
<dbReference type="RefSeq" id="WP_184293103.1">
    <property type="nucleotide sequence ID" value="NZ_JACHJO010000011.1"/>
</dbReference>
<reference evidence="4 5" key="1">
    <citation type="submission" date="2020-08" db="EMBL/GenBank/DDBJ databases">
        <title>Genomic Encyclopedia of Type Strains, Phase III (KMG-III): the genomes of soil and plant-associated and newly described type strains.</title>
        <authorList>
            <person name="Whitman W."/>
        </authorList>
    </citation>
    <scope>NUCLEOTIDE SEQUENCE [LARGE SCALE GENOMIC DNA]</scope>
    <source>
        <strain evidence="4 5">CECT 8712</strain>
    </source>
</reference>